<sequence>MMIKNKILLKLILLLFCVDANAMAEIELDCKDKGMVTIFHTNYRISTMKNGDDFYVSPGVNRKTIKGIQYNIYQFLSGDTYINNGYSHVMIFNDGEKIECKKTRTKNVHITNLSIAK</sequence>
<dbReference type="Proteomes" id="UP001226651">
    <property type="component" value="Chromosome"/>
</dbReference>
<organism evidence="2 3">
    <name type="scientific">Proteus appendicitidis</name>
    <dbReference type="NCBI Taxonomy" id="3034648"/>
    <lineage>
        <taxon>Bacteria</taxon>
        <taxon>Pseudomonadati</taxon>
        <taxon>Pseudomonadota</taxon>
        <taxon>Gammaproteobacteria</taxon>
        <taxon>Enterobacterales</taxon>
        <taxon>Morganellaceae</taxon>
        <taxon>Proteus</taxon>
    </lineage>
</organism>
<dbReference type="RefSeq" id="WP_285805777.1">
    <property type="nucleotide sequence ID" value="NZ_CP127389.1"/>
</dbReference>
<keyword evidence="1" id="KW-0732">Signal</keyword>
<reference evidence="2 3" key="1">
    <citation type="submission" date="2023-06" db="EMBL/GenBank/DDBJ databases">
        <title>Proteus appendicitidis sp. nov., isolated from the appendiceal pus of an appendicitis patient in Yongzhou, China.</title>
        <authorList>
            <person name="Cai X."/>
        </authorList>
    </citation>
    <scope>NUCLEOTIDE SEQUENCE [LARGE SCALE GENOMIC DNA]</scope>
    <source>
        <strain evidence="2 3">HZ0627</strain>
    </source>
</reference>
<feature type="chain" id="PRO_5045112042" description="C-type lysozyme inhibitor domain-containing protein" evidence="1">
    <location>
        <begin position="25"/>
        <end position="117"/>
    </location>
</feature>
<name>A0ABY8YDM5_9GAMM</name>
<evidence type="ECO:0000256" key="1">
    <source>
        <dbReference type="SAM" id="SignalP"/>
    </source>
</evidence>
<protein>
    <recommendedName>
        <fullName evidence="4">C-type lysozyme inhibitor domain-containing protein</fullName>
    </recommendedName>
</protein>
<accession>A0ABY8YDM5</accession>
<evidence type="ECO:0000313" key="2">
    <source>
        <dbReference type="EMBL" id="WIV90096.1"/>
    </source>
</evidence>
<proteinExistence type="predicted"/>
<evidence type="ECO:0008006" key="4">
    <source>
        <dbReference type="Google" id="ProtNLM"/>
    </source>
</evidence>
<keyword evidence="3" id="KW-1185">Reference proteome</keyword>
<evidence type="ECO:0000313" key="3">
    <source>
        <dbReference type="Proteomes" id="UP001226651"/>
    </source>
</evidence>
<gene>
    <name evidence="2" type="ORF">QQS39_08860</name>
</gene>
<dbReference type="EMBL" id="CP127389">
    <property type="protein sequence ID" value="WIV90096.1"/>
    <property type="molecule type" value="Genomic_DNA"/>
</dbReference>
<feature type="signal peptide" evidence="1">
    <location>
        <begin position="1"/>
        <end position="24"/>
    </location>
</feature>